<sequence>MNQTASVILTMTCVLFVTTLLRGFQSRAASSGHKTAAGIGGTLMSACEIIVMINVGAAVVHMENPYQALWASFGAGAGWITGMILYARLVRKRREKLKALKKTKRHQQIERISREAMLELMEERGM</sequence>
<feature type="transmembrane region" description="Helical" evidence="1">
    <location>
        <begin position="68"/>
        <end position="89"/>
    </location>
</feature>
<keyword evidence="1" id="KW-0472">Membrane</keyword>
<organism evidence="2">
    <name type="scientific">Pseudomonas phage HRDY3</name>
    <dbReference type="NCBI Taxonomy" id="3236930"/>
    <lineage>
        <taxon>Viruses</taxon>
    </lineage>
</organism>
<evidence type="ECO:0000313" key="2">
    <source>
        <dbReference type="EMBL" id="XDJ14957.1"/>
    </source>
</evidence>
<evidence type="ECO:0000256" key="1">
    <source>
        <dbReference type="SAM" id="Phobius"/>
    </source>
</evidence>
<accession>A0AB39CDD6</accession>
<dbReference type="EMBL" id="PQ015379">
    <property type="protein sequence ID" value="XDJ14957.1"/>
    <property type="molecule type" value="Genomic_DNA"/>
</dbReference>
<reference evidence="2" key="1">
    <citation type="submission" date="2024-07" db="EMBL/GenBank/DDBJ databases">
        <authorList>
            <person name="Bringhurst R.M."/>
            <person name="Homer T.E."/>
        </authorList>
    </citation>
    <scope>NUCLEOTIDE SEQUENCE</scope>
</reference>
<name>A0AB39CDD6_9VIRU</name>
<proteinExistence type="predicted"/>
<keyword evidence="1" id="KW-0812">Transmembrane</keyword>
<keyword evidence="1" id="KW-1133">Transmembrane helix</keyword>
<feature type="transmembrane region" description="Helical" evidence="1">
    <location>
        <begin position="6"/>
        <end position="24"/>
    </location>
</feature>
<feature type="transmembrane region" description="Helical" evidence="1">
    <location>
        <begin position="36"/>
        <end position="62"/>
    </location>
</feature>
<protein>
    <recommendedName>
        <fullName evidence="3">Holin</fullName>
    </recommendedName>
</protein>
<evidence type="ECO:0008006" key="3">
    <source>
        <dbReference type="Google" id="ProtNLM"/>
    </source>
</evidence>